<keyword evidence="2" id="KW-1185">Reference proteome</keyword>
<dbReference type="Proteomes" id="UP001217089">
    <property type="component" value="Unassembled WGS sequence"/>
</dbReference>
<name>A0ABQ9ETT4_TEGGR</name>
<dbReference type="EMBL" id="JARBDR010000657">
    <property type="protein sequence ID" value="KAJ8308604.1"/>
    <property type="molecule type" value="Genomic_DNA"/>
</dbReference>
<evidence type="ECO:0000313" key="2">
    <source>
        <dbReference type="Proteomes" id="UP001217089"/>
    </source>
</evidence>
<proteinExistence type="predicted"/>
<accession>A0ABQ9ETT4</accession>
<protein>
    <submittedName>
        <fullName evidence="1">Uncharacterized protein</fullName>
    </submittedName>
</protein>
<sequence length="207" mass="22535">MDKTVLLGQLIVYSVTGRNGPNVPIHVVTLGFENVKETYCFQRHVEGLVQVIKMNLRHVIGIVVVTIHLGVNGIAKGSVQTVLNFVISPGLDLCVIDLVTEYQRWNVKGCVKQKRLINGAQYSAVTPLVWSRNGPSGGVVKVSVNRMESSIEHERLNGSQNVGLTLAPSLLTILDAGDVAVQWIVYWAIGVFGLSVTLHVESGIKLE</sequence>
<organism evidence="1 2">
    <name type="scientific">Tegillarca granosa</name>
    <name type="common">Malaysian cockle</name>
    <name type="synonym">Anadara granosa</name>
    <dbReference type="NCBI Taxonomy" id="220873"/>
    <lineage>
        <taxon>Eukaryota</taxon>
        <taxon>Metazoa</taxon>
        <taxon>Spiralia</taxon>
        <taxon>Lophotrochozoa</taxon>
        <taxon>Mollusca</taxon>
        <taxon>Bivalvia</taxon>
        <taxon>Autobranchia</taxon>
        <taxon>Pteriomorphia</taxon>
        <taxon>Arcoida</taxon>
        <taxon>Arcoidea</taxon>
        <taxon>Arcidae</taxon>
        <taxon>Tegillarca</taxon>
    </lineage>
</organism>
<evidence type="ECO:0000313" key="1">
    <source>
        <dbReference type="EMBL" id="KAJ8308604.1"/>
    </source>
</evidence>
<comment type="caution">
    <text evidence="1">The sequence shown here is derived from an EMBL/GenBank/DDBJ whole genome shotgun (WGS) entry which is preliminary data.</text>
</comment>
<reference evidence="1 2" key="1">
    <citation type="submission" date="2022-12" db="EMBL/GenBank/DDBJ databases">
        <title>Chromosome-level genome of Tegillarca granosa.</title>
        <authorList>
            <person name="Kim J."/>
        </authorList>
    </citation>
    <scope>NUCLEOTIDE SEQUENCE [LARGE SCALE GENOMIC DNA]</scope>
    <source>
        <strain evidence="1">Teg-2019</strain>
        <tissue evidence="1">Adductor muscle</tissue>
    </source>
</reference>
<gene>
    <name evidence="1" type="ORF">KUTeg_013478</name>
</gene>